<dbReference type="Proteomes" id="UP000000768">
    <property type="component" value="Chromosome 8"/>
</dbReference>
<dbReference type="eggNOG" id="ENOG502S2H2">
    <property type="taxonomic scope" value="Eukaryota"/>
</dbReference>
<dbReference type="InterPro" id="IPR050232">
    <property type="entry name" value="FBL13/AtMIF1-like"/>
</dbReference>
<dbReference type="Gramene" id="OQU78828">
    <property type="protein sequence ID" value="OQU78828"/>
    <property type="gene ID" value="SORBI_3008G055650"/>
</dbReference>
<evidence type="ECO:0000313" key="1">
    <source>
        <dbReference type="EMBL" id="OQU78828.1"/>
    </source>
</evidence>
<dbReference type="EMBL" id="CM000767">
    <property type="protein sequence ID" value="OQU78828.1"/>
    <property type="molecule type" value="Genomic_DNA"/>
</dbReference>
<dbReference type="PANTHER" id="PTHR31900:SF30">
    <property type="entry name" value="SUPERFAMILY PROTEIN, PUTATIVE-RELATED"/>
    <property type="match status" value="1"/>
</dbReference>
<dbReference type="PANTHER" id="PTHR31900">
    <property type="entry name" value="F-BOX/RNI SUPERFAMILY PROTEIN-RELATED"/>
    <property type="match status" value="1"/>
</dbReference>
<reference evidence="2" key="2">
    <citation type="journal article" date="2018" name="Plant J.">
        <title>The Sorghum bicolor reference genome: improved assembly, gene annotations, a transcriptome atlas, and signatures of genome organization.</title>
        <authorList>
            <person name="McCormick R.F."/>
            <person name="Truong S.K."/>
            <person name="Sreedasyam A."/>
            <person name="Jenkins J."/>
            <person name="Shu S."/>
            <person name="Sims D."/>
            <person name="Kennedy M."/>
            <person name="Amirebrahimi M."/>
            <person name="Weers B.D."/>
            <person name="McKinley B."/>
            <person name="Mattison A."/>
            <person name="Morishige D.T."/>
            <person name="Grimwood J."/>
            <person name="Schmutz J."/>
            <person name="Mullet J.E."/>
        </authorList>
    </citation>
    <scope>NUCLEOTIDE SEQUENCE [LARGE SCALE GENOMIC DNA]</scope>
    <source>
        <strain evidence="2">cv. BTx623</strain>
    </source>
</reference>
<proteinExistence type="predicted"/>
<dbReference type="OMA" id="AHHTIRT"/>
<accession>A0A1Z5R4W5</accession>
<organism evidence="1 2">
    <name type="scientific">Sorghum bicolor</name>
    <name type="common">Sorghum</name>
    <name type="synonym">Sorghum vulgare</name>
    <dbReference type="NCBI Taxonomy" id="4558"/>
    <lineage>
        <taxon>Eukaryota</taxon>
        <taxon>Viridiplantae</taxon>
        <taxon>Streptophyta</taxon>
        <taxon>Embryophyta</taxon>
        <taxon>Tracheophyta</taxon>
        <taxon>Spermatophyta</taxon>
        <taxon>Magnoliopsida</taxon>
        <taxon>Liliopsida</taxon>
        <taxon>Poales</taxon>
        <taxon>Poaceae</taxon>
        <taxon>PACMAD clade</taxon>
        <taxon>Panicoideae</taxon>
        <taxon>Andropogonodae</taxon>
        <taxon>Andropogoneae</taxon>
        <taxon>Sorghinae</taxon>
        <taxon>Sorghum</taxon>
    </lineage>
</organism>
<evidence type="ECO:0008006" key="3">
    <source>
        <dbReference type="Google" id="ProtNLM"/>
    </source>
</evidence>
<dbReference type="STRING" id="4558.A0A1Z5R4W5"/>
<gene>
    <name evidence="1" type="ORF">SORBI_3008G055650</name>
</gene>
<dbReference type="InParanoid" id="A0A1Z5R4W5"/>
<protein>
    <recommendedName>
        <fullName evidence="3">FBD domain-containing protein</fullName>
    </recommendedName>
</protein>
<reference evidence="1 2" key="1">
    <citation type="journal article" date="2009" name="Nature">
        <title>The Sorghum bicolor genome and the diversification of grasses.</title>
        <authorList>
            <person name="Paterson A.H."/>
            <person name="Bowers J.E."/>
            <person name="Bruggmann R."/>
            <person name="Dubchak I."/>
            <person name="Grimwood J."/>
            <person name="Gundlach H."/>
            <person name="Haberer G."/>
            <person name="Hellsten U."/>
            <person name="Mitros T."/>
            <person name="Poliakov A."/>
            <person name="Schmutz J."/>
            <person name="Spannagl M."/>
            <person name="Tang H."/>
            <person name="Wang X."/>
            <person name="Wicker T."/>
            <person name="Bharti A.K."/>
            <person name="Chapman J."/>
            <person name="Feltus F.A."/>
            <person name="Gowik U."/>
            <person name="Grigoriev I.V."/>
            <person name="Lyons E."/>
            <person name="Maher C.A."/>
            <person name="Martis M."/>
            <person name="Narechania A."/>
            <person name="Otillar R.P."/>
            <person name="Penning B.W."/>
            <person name="Salamov A.A."/>
            <person name="Wang Y."/>
            <person name="Zhang L."/>
            <person name="Carpita N.C."/>
            <person name="Freeling M."/>
            <person name="Gingle A.R."/>
            <person name="Hash C.T."/>
            <person name="Keller B."/>
            <person name="Klein P."/>
            <person name="Kresovich S."/>
            <person name="McCann M.C."/>
            <person name="Ming R."/>
            <person name="Peterson D.G."/>
            <person name="Mehboob-ur-Rahman"/>
            <person name="Ware D."/>
            <person name="Westhoff P."/>
            <person name="Mayer K.F."/>
            <person name="Messing J."/>
            <person name="Rokhsar D.S."/>
        </authorList>
    </citation>
    <scope>NUCLEOTIDE SEQUENCE [LARGE SCALE GENOMIC DNA]</scope>
    <source>
        <strain evidence="2">cv. BTx623</strain>
    </source>
</reference>
<evidence type="ECO:0000313" key="2">
    <source>
        <dbReference type="Proteomes" id="UP000000768"/>
    </source>
</evidence>
<name>A0A1Z5R4W5_SORBI</name>
<keyword evidence="2" id="KW-1185">Reference proteome</keyword>
<sequence length="221" mass="24493">MDSSHATSRSGVGDGDGDRLSKLKDRALGHVDICGEEATSEEELVNLRKFLQLFVNAKHLHLESARLGSGLDKGVPMRLPCFSSLLHLEMRGCLPDDDDDDDTAAIAAVSTVLEHAPNLETLSVTFHPQEHGFGDYIRFSEAELLDAHHTIRTRSNVREINLVHYQGGTAQRALAKFLLSNAPVIDRLWCGLAEGPMWTQIQLMREIEGWLINKSAKTHFA</sequence>
<dbReference type="AlphaFoldDB" id="A0A1Z5R4W5"/>